<dbReference type="Proteomes" id="UP001465976">
    <property type="component" value="Unassembled WGS sequence"/>
</dbReference>
<accession>A0ABR3FWN0</accession>
<feature type="transmembrane region" description="Helical" evidence="2">
    <location>
        <begin position="104"/>
        <end position="123"/>
    </location>
</feature>
<gene>
    <name evidence="3" type="ORF">V5O48_002116</name>
</gene>
<evidence type="ECO:0000313" key="4">
    <source>
        <dbReference type="Proteomes" id="UP001465976"/>
    </source>
</evidence>
<organism evidence="3 4">
    <name type="scientific">Marasmius crinis-equi</name>
    <dbReference type="NCBI Taxonomy" id="585013"/>
    <lineage>
        <taxon>Eukaryota</taxon>
        <taxon>Fungi</taxon>
        <taxon>Dikarya</taxon>
        <taxon>Basidiomycota</taxon>
        <taxon>Agaricomycotina</taxon>
        <taxon>Agaricomycetes</taxon>
        <taxon>Agaricomycetidae</taxon>
        <taxon>Agaricales</taxon>
        <taxon>Marasmiineae</taxon>
        <taxon>Marasmiaceae</taxon>
        <taxon>Marasmius</taxon>
    </lineage>
</organism>
<keyword evidence="2" id="KW-0472">Membrane</keyword>
<feature type="region of interest" description="Disordered" evidence="1">
    <location>
        <begin position="156"/>
        <end position="182"/>
    </location>
</feature>
<feature type="transmembrane region" description="Helical" evidence="2">
    <location>
        <begin position="31"/>
        <end position="58"/>
    </location>
</feature>
<protein>
    <submittedName>
        <fullName evidence="3">Uncharacterized protein</fullName>
    </submittedName>
</protein>
<keyword evidence="2" id="KW-1133">Transmembrane helix</keyword>
<comment type="caution">
    <text evidence="3">The sequence shown here is derived from an EMBL/GenBank/DDBJ whole genome shotgun (WGS) entry which is preliminary data.</text>
</comment>
<name>A0ABR3FWN0_9AGAR</name>
<evidence type="ECO:0000256" key="1">
    <source>
        <dbReference type="SAM" id="MobiDB-lite"/>
    </source>
</evidence>
<proteinExistence type="predicted"/>
<feature type="compositionally biased region" description="Polar residues" evidence="1">
    <location>
        <begin position="162"/>
        <end position="175"/>
    </location>
</feature>
<sequence>MMWTGLLATIFKLCRPNAEWAQVPHQCTANASLFITTTFEFTSGLILVILPATTFLLLKSHTTLLRVMIVLVAVIGLLLLGGSIAHAAFLIMDKDSSAEQLTTVIQVGSGLLLVNLPAFVLLGTGEQGANLDSPAYNAEPKLPPHLTISLPMPLGTKRSLARSPSHSQTGSSATEPSYHDAFFPPQSEEVRREKALMFGLHIDPSVQDSEDGLLRPPHRRDQHSSVATSGSMYSTDPIASRYMPGPGNVRFDSTPSIIPQSYAFSTQDETETPSTSISNSSLFSIYSLVNRPPPVADCPPRDSARLPTIVDAHEYSQQSSLRSNSPSGTDVDPVSPITPPRTPSLHLVPSDVKPTRYLTPSLAIEGYSDTPSESSVSALDSSTYSTLIQRYFVEEDPYRKASADSHDLLAPPATFIPGPRPLSRDSVAPMPF</sequence>
<evidence type="ECO:0000256" key="2">
    <source>
        <dbReference type="SAM" id="Phobius"/>
    </source>
</evidence>
<feature type="region of interest" description="Disordered" evidence="1">
    <location>
        <begin position="314"/>
        <end position="352"/>
    </location>
</feature>
<reference evidence="3 4" key="1">
    <citation type="submission" date="2024-02" db="EMBL/GenBank/DDBJ databases">
        <title>A draft genome for the cacao thread blight pathogen Marasmius crinis-equi.</title>
        <authorList>
            <person name="Cohen S.P."/>
            <person name="Baruah I.K."/>
            <person name="Amoako-Attah I."/>
            <person name="Bukari Y."/>
            <person name="Meinhardt L.W."/>
            <person name="Bailey B.A."/>
        </authorList>
    </citation>
    <scope>NUCLEOTIDE SEQUENCE [LARGE SCALE GENOMIC DNA]</scope>
    <source>
        <strain evidence="3 4">GH-76</strain>
    </source>
</reference>
<dbReference type="EMBL" id="JBAHYK010000045">
    <property type="protein sequence ID" value="KAL0579869.1"/>
    <property type="molecule type" value="Genomic_DNA"/>
</dbReference>
<keyword evidence="4" id="KW-1185">Reference proteome</keyword>
<feature type="transmembrane region" description="Helical" evidence="2">
    <location>
        <begin position="70"/>
        <end position="92"/>
    </location>
</feature>
<feature type="compositionally biased region" description="Polar residues" evidence="1">
    <location>
        <begin position="224"/>
        <end position="234"/>
    </location>
</feature>
<keyword evidence="2" id="KW-0812">Transmembrane</keyword>
<feature type="compositionally biased region" description="Low complexity" evidence="1">
    <location>
        <begin position="316"/>
        <end position="327"/>
    </location>
</feature>
<feature type="region of interest" description="Disordered" evidence="1">
    <location>
        <begin position="403"/>
        <end position="432"/>
    </location>
</feature>
<evidence type="ECO:0000313" key="3">
    <source>
        <dbReference type="EMBL" id="KAL0579869.1"/>
    </source>
</evidence>
<feature type="region of interest" description="Disordered" evidence="1">
    <location>
        <begin position="207"/>
        <end position="236"/>
    </location>
</feature>